<feature type="region of interest" description="Disordered" evidence="1">
    <location>
        <begin position="1879"/>
        <end position="1908"/>
    </location>
</feature>
<evidence type="ECO:0000256" key="1">
    <source>
        <dbReference type="SAM" id="MobiDB-lite"/>
    </source>
</evidence>
<protein>
    <submittedName>
        <fullName evidence="2">Uncharacterized protein</fullName>
    </submittedName>
</protein>
<evidence type="ECO:0000313" key="2">
    <source>
        <dbReference type="EMBL" id="MBA0016901.1"/>
    </source>
</evidence>
<proteinExistence type="predicted"/>
<dbReference type="GeneID" id="303195291"/>
<dbReference type="Proteomes" id="UP000530186">
    <property type="component" value="Unassembled WGS sequence"/>
</dbReference>
<accession>A0A7V8N1H0</accession>
<organism evidence="2 3">
    <name type="scientific">Pseudolactococcus laudensis</name>
    <dbReference type="NCBI Taxonomy" id="1494461"/>
    <lineage>
        <taxon>Bacteria</taxon>
        <taxon>Bacillati</taxon>
        <taxon>Bacillota</taxon>
        <taxon>Bacilli</taxon>
        <taxon>Lactobacillales</taxon>
        <taxon>Streptococcaceae</taxon>
        <taxon>Pseudolactococcus</taxon>
    </lineage>
</organism>
<keyword evidence="3" id="KW-1185">Reference proteome</keyword>
<dbReference type="EMBL" id="JACBNY010000011">
    <property type="protein sequence ID" value="MBA0016901.1"/>
    <property type="molecule type" value="Genomic_DNA"/>
</dbReference>
<dbReference type="Gene3D" id="2.60.120.200">
    <property type="match status" value="1"/>
</dbReference>
<sequence length="2458" mass="257289">MTKDWTFNFTLDLVRLNSGGLASGYGVGDFIGLVLSPTAPTQLATAGGTKQFGGGLGLNGLPNSLNWGIDFYNNSSSQDSNSGNYTPVGFGDSSLGVNPGALYKMGNQVMGWRSTGANGLLNTANSTTDQQQAISTLNGVTTSSGKDANKWGGSGGAPDLTAPVAVNYVYNDDNTGTITVKVTTSSLQTFTRTINLTNTSMSVGVMAGYNLAYTQMGTHITNFTLELGTGTTIVNYLDQNDKQLRPATKFVANTTDTIGITGGSANAGTDTYAFTAPSFQGYSLVPSGTTDITVGSDTINNGTTVPGNTLNIQYQGDYQSAPLTAVSKTPGVPVPISIDGADMTNSGATNQPITFKTTDKDLTAPGYTYTVTGPDNQSYDTLADALAANPNYNDDANGYGVTTDATAQPFVVSYTADNVAINYGIVTTAGNVDTTHASELKSSDSLTPSQPTIGQAVTSSLVTDVTTTPDAETPKLQASSVIPDGYHLTGKVYWSKDGSATTTPLPTGALSANDVSSESKGKDKATLLFEIAKDYQEANVTLNYDNNAKTPITLTQTGLTGESYSFDLLGLPAPGYHLISAKDPSDASLALPLASISGNFDATNNLQATSDKTPQNYSLTATADVQQLNVNYIFPGGHNLNSQLTSDEKTCLGTTDTIFSDITVPTIDGYTAVITYPDGKQKTSNKITGIVADNTSNGTSNIDNAPQNVSVNYVANAQTITVNYTNPDGSTSFNTISGTTDGSYDAIPITQISGYSSNVSINGGPSQVMTTVPAGSFGATSIVIDVTYSGWQAQVNYYSQQVDSSGSPIGALTALPGSFASQTGGRNETTQEGFGFYALFGNTGGGVVTTDKQTSDLQTISVIPAGYHVSGYYWSDRPDGTTQDKTPPYQIDWNWDDMTNMASGLVPNYQAAIVYQYTKDVQQADITVTNAPSGQGVTNGKNTLAGMNNAPYTGVTGGTQVVSVPQINGYVATVTGPDGNVVSLSNSQFTIIYDKTNNGAATTDSSPQDYTIDYAPRNASVLVNYTYATDTHTDVASSTSVDTVAYTAPSLPKSVTIDTKTDGTYSLSVPDISGYTWTITDSNGKSYTSSTLPSSFTSDGANITYTVTYAASNATHAIHFNEATYDETGKYTFTANPVPGLATQTVTGAIGSIQTFGVSASNINVPSGWSLDPMGASLASLTNDNDLLNGGDTAKRLTFVPGTTDYIVYLARDIQSVQVNFIHDPKNTPTLYQDGRTAQSYSVSTDSFARPGYDYTITDASGKVVTNIEGDYDSTSNKNASSPVYNNGDGDTAPQVYNVTYTPQTQTAILKTDNSDPANASGLTYRTVTGPTASTIQFTKSDDDLVRAGYNYNVTVSYTNSNGDKVSASYPTLALALAANATYNNNTIASGQADSNPQVFTVSYTPSSQTAILQTDATDPAGAQTVDTRNRVTAQAISFLKTDSDLARPGYSYQVLAPNNKSYDTLADALAADGVYDATANGTSTTDSEPQTFIVSYTAKSLTVNINYVYGAPKNGPVPSGDFESGQAVPTKAVGVTNGTSYKTDVNSAATTTPITVPTIPGYTPNVTTITPKFTVDGNGSPTEPEITVTYSASPDSATITYVDESGNTLTPYIGSNPTSQNGYTDGVIMTTGPSVSGYTLVGFKYNDGSTNVDLADLSKALYTTGTDKIEFVYAPNDQEVKIHYLYSSDDDSPKNGEVPVADFGGVTPQDSATGKSNTIGASINVPTIPGYTASVSQVTPDFAIQANNTPNGQLVTSDIDVTYTANNQNAEISYLIASRDSNGNPDFTHLVPATSSQTRGAATTAVGVTDQPLGVSAPIIPGYSIESRTANGVEVPDISLVPFDATANPDKLEVIYVPDEQQVTVHYVFQLPPGYNGTYNGTPIENDPNAPNNSNNGDDVPGLPAKTVTSYSNAPGTLDTLPSVPNGWKISPTAQTIDWTTGTDGNLTKADYYYYVAPVTNKIKIQYLTTANDNLIDLIHANNKNPILTTDVLTGSNFTYSGAFDIPGYAFNNYIYGTTNSTTQPAKTTTTMPYTSGADDLDIYYKPSKQSVAINYVYDQNDGSSKNGPVADADFAAGSQVVTTANGVTNGTTYTTNLDNTPIDVAKPIVVPTLQGYTPNVTSVNPSFAINTDGTLINSNITVTYTANQNNVATMKYVDEAGKDISQYAATPVSLNASGTTDQPIPTSGQVEMAGYTFDHIEYTTAAGVIDKTANLLNLIFTGGGATQPDEVKFVYKANAQTVNVHYLYAGGGLSGQTIPGLTPGEITLNGFSNQAPTTVKAVDAPQGYDLVKAGLDNTNSQPVMWTTVNGQLVTPDIYFYYQAQTTQATVNYTTSANGNDLNAAVPTGTVTGTINGQTDAKIPVSGAVPIAGYTFKSMTVNATEKATTVADANAVTSVFTPNATENAKTAIEYLYTPDVQKAIVKFVDASGNPIVDDKGIAIPDVTLTGTSGSIMA</sequence>
<comment type="caution">
    <text evidence="2">The sequence shown here is derived from an EMBL/GenBank/DDBJ whole genome shotgun (WGS) entry which is preliminary data.</text>
</comment>
<gene>
    <name evidence="2" type="ORF">HZR21_07155</name>
</gene>
<feature type="compositionally biased region" description="Low complexity" evidence="1">
    <location>
        <begin position="1887"/>
        <end position="1900"/>
    </location>
</feature>
<dbReference type="RefSeq" id="WP_180747053.1">
    <property type="nucleotide sequence ID" value="NZ_CBCRWQ010000012.1"/>
</dbReference>
<reference evidence="2 3" key="1">
    <citation type="submission" date="2020-07" db="EMBL/GenBank/DDBJ databases">
        <authorList>
            <person name="Hilgarth M."/>
            <person name="Werum V."/>
            <person name="Vogel R.F."/>
        </authorList>
    </citation>
    <scope>NUCLEOTIDE SEQUENCE [LARGE SCALE GENOMIC DNA]</scope>
    <source>
        <strain evidence="2 3">DSM 28961</strain>
    </source>
</reference>
<evidence type="ECO:0000313" key="3">
    <source>
        <dbReference type="Proteomes" id="UP000530186"/>
    </source>
</evidence>
<name>A0A7V8N1H0_9LACT</name>